<keyword evidence="4" id="KW-1185">Reference proteome</keyword>
<dbReference type="Pfam" id="PF18160">
    <property type="entry name" value="SLATT_5"/>
    <property type="match status" value="1"/>
</dbReference>
<gene>
    <name evidence="3" type="ORF">VCR31J2_1270426</name>
</gene>
<name>A0AA86X9N8_9VIBR</name>
<dbReference type="AlphaFoldDB" id="A0AA86X9N8"/>
<dbReference type="NCBIfam" id="NF033631">
    <property type="entry name" value="SLATT_5"/>
    <property type="match status" value="1"/>
</dbReference>
<evidence type="ECO:0000313" key="4">
    <source>
        <dbReference type="Proteomes" id="UP000041625"/>
    </source>
</evidence>
<feature type="transmembrane region" description="Helical" evidence="1">
    <location>
        <begin position="32"/>
        <end position="51"/>
    </location>
</feature>
<feature type="transmembrane region" description="Helical" evidence="1">
    <location>
        <begin position="175"/>
        <end position="196"/>
    </location>
</feature>
<keyword evidence="1" id="KW-1133">Transmembrane helix</keyword>
<feature type="domain" description="SMODS and SLOG-associating 2TM effector" evidence="2">
    <location>
        <begin position="4"/>
        <end position="195"/>
    </location>
</feature>
<evidence type="ECO:0000313" key="3">
    <source>
        <dbReference type="EMBL" id="CDT59730.1"/>
    </source>
</evidence>
<comment type="caution">
    <text evidence="3">The sequence shown here is derived from an EMBL/GenBank/DDBJ whole genome shotgun (WGS) entry which is preliminary data.</text>
</comment>
<evidence type="ECO:0000256" key="1">
    <source>
        <dbReference type="SAM" id="Phobius"/>
    </source>
</evidence>
<proteinExistence type="predicted"/>
<keyword evidence="1" id="KW-0812">Transmembrane</keyword>
<dbReference type="EMBL" id="CCKJ01000032">
    <property type="protein sequence ID" value="CDT59730.1"/>
    <property type="molecule type" value="Genomic_DNA"/>
</dbReference>
<accession>A0AA86X9N8</accession>
<dbReference type="InterPro" id="IPR041115">
    <property type="entry name" value="SLATT_5"/>
</dbReference>
<evidence type="ECO:0000259" key="2">
    <source>
        <dbReference type="Pfam" id="PF18160"/>
    </source>
</evidence>
<keyword evidence="1" id="KW-0472">Membrane</keyword>
<feature type="transmembrane region" description="Helical" evidence="1">
    <location>
        <begin position="71"/>
        <end position="93"/>
    </location>
</feature>
<protein>
    <recommendedName>
        <fullName evidence="2">SMODS and SLOG-associating 2TM effector domain-containing protein</fullName>
    </recommendedName>
</protein>
<sequence length="204" mass="23658">MTENLFERLHKDTKIVANARFNNSKRLAKKTWWSLFSISSISIALILLTIAENTVELKFVEPIIFVDLSLPNWIFTTLSSIIILALSIAISSARLDVQYEKMHDSAIRINNVARQIEARKESEQFNLYTHSLNEYQRIISENPVNHEDIDFLIAKSEVNKKMGNRYLFRKYITQNFCLIPYYLITLVSLNVIISILSKVTLKIC</sequence>
<reference evidence="3 4" key="1">
    <citation type="submission" date="2014-06" db="EMBL/GenBank/DDBJ databases">
        <authorList>
            <person name="Le Roux F."/>
        </authorList>
    </citation>
    <scope>NUCLEOTIDE SEQUENCE [LARGE SCALE GENOMIC DNA]</scope>
    <source>
        <strain evidence="3 4">J2-31</strain>
    </source>
</reference>
<organism evidence="3 4">
    <name type="scientific">Vibrio coralliirubri</name>
    <dbReference type="NCBI Taxonomy" id="1516159"/>
    <lineage>
        <taxon>Bacteria</taxon>
        <taxon>Pseudomonadati</taxon>
        <taxon>Pseudomonadota</taxon>
        <taxon>Gammaproteobacteria</taxon>
        <taxon>Vibrionales</taxon>
        <taxon>Vibrionaceae</taxon>
        <taxon>Vibrio</taxon>
    </lineage>
</organism>
<dbReference type="Proteomes" id="UP000041625">
    <property type="component" value="Unassembled WGS sequence"/>
</dbReference>